<comment type="caution">
    <text evidence="1">The sequence shown here is derived from an EMBL/GenBank/DDBJ whole genome shotgun (WGS) entry which is preliminary data.</text>
</comment>
<dbReference type="InterPro" id="IPR016156">
    <property type="entry name" value="FAD/NAD-linked_Rdtase_dimer_sf"/>
</dbReference>
<sequence length="135" mass="16256">MHYWNFIELEKLIWDVFPLAKGLKPTYRYRNDKLLKSIKVGELAYSIANRYMTHVVQFHLWAAHERYYNISEKHKPLEIEFVRIQRSDMQAYMMLKFLDKTTDLLIRTPRDATKKDFDNTVAIHPTAAEEFVTMR</sequence>
<gene>
    <name evidence="1" type="ORF">KDV35_08900</name>
</gene>
<organism evidence="1 2">
    <name type="scientific">Providencia stuartii</name>
    <dbReference type="NCBI Taxonomy" id="588"/>
    <lineage>
        <taxon>Bacteria</taxon>
        <taxon>Pseudomonadati</taxon>
        <taxon>Pseudomonadota</taxon>
        <taxon>Gammaproteobacteria</taxon>
        <taxon>Enterobacterales</taxon>
        <taxon>Morganellaceae</taxon>
        <taxon>Providencia</taxon>
    </lineage>
</organism>
<dbReference type="AlphaFoldDB" id="A0ABD5L7I5"/>
<evidence type="ECO:0000313" key="1">
    <source>
        <dbReference type="EMBL" id="MER5076967.1"/>
    </source>
</evidence>
<dbReference type="EMBL" id="JAGSRH010000010">
    <property type="protein sequence ID" value="MER5076967.1"/>
    <property type="molecule type" value="Genomic_DNA"/>
</dbReference>
<reference evidence="1 2" key="1">
    <citation type="submission" date="2021-04" db="EMBL/GenBank/DDBJ databases">
        <title>Determining the burden of carbapenem-resistant Enterobacterales from a tertiary public heath setting in Bangladesh: a clinical, epidemiological, and molecular study.</title>
        <authorList>
            <person name="Farzana R."/>
            <person name="Walsh T.R."/>
        </authorList>
    </citation>
    <scope>NUCLEOTIDE SEQUENCE [LARGE SCALE GENOMIC DNA]</scope>
    <source>
        <strain evidence="2">dmpro_s316</strain>
    </source>
</reference>
<dbReference type="Gene3D" id="3.30.390.30">
    <property type="match status" value="1"/>
</dbReference>
<protein>
    <submittedName>
        <fullName evidence="1">Uncharacterized protein</fullName>
    </submittedName>
</protein>
<proteinExistence type="predicted"/>
<evidence type="ECO:0000313" key="2">
    <source>
        <dbReference type="Proteomes" id="UP001495779"/>
    </source>
</evidence>
<name>A0ABD5L7I5_PROST</name>
<dbReference type="Proteomes" id="UP001495779">
    <property type="component" value="Unassembled WGS sequence"/>
</dbReference>
<accession>A0ABD5L7I5</accession>